<dbReference type="InterPro" id="IPR050808">
    <property type="entry name" value="Phage_Integrase"/>
</dbReference>
<evidence type="ECO:0000313" key="8">
    <source>
        <dbReference type="Proteomes" id="UP000248014"/>
    </source>
</evidence>
<sequence length="467" mass="51728">SCHPSQCLCQRAPRRDSSLAIPRWNAKTLCQSRTASRSKGPATRGPQRGPVIATNLLTERTIAAAKPAEREVRLFDGGGLYLAIRPTGGKSWKWKYRWQGREKKLTLGPYPLLSLKDARRARDAARTELLAGRDPGATLQMAKRRAKDGETFKEVALSWHKDKAPTLSSRYAAQVLARLEANVFPRLGKMAIGQITPVEVLETIRVIERRGAKTMAHEVRGHMSEVFVWAIASGLAETDPAAIIRKALAPASKSNFPAILAIDELQELVKAIDGVSHALKATRLASRLLALTAVRPGVVRLAEREEFEELDGPMPLWRIPAAKMKLSKELKADSRRDFLVPLSSQAVATVQAAMQVSRHKSWLYPGLIGRTPISDSTLSQLYLDAGYRGRHVPHGWRASFSTIMNEWAAQQGREDDTAIIDRMLAHVKGDVEAAYNRAAYLPRRRQIAQAWADMLMEGLQPPESLIA</sequence>
<dbReference type="PROSITE" id="PS51898">
    <property type="entry name" value="TYR_RECOMBINASE"/>
    <property type="match status" value="1"/>
</dbReference>
<dbReference type="GO" id="GO:0003677">
    <property type="term" value="F:DNA binding"/>
    <property type="evidence" value="ECO:0007669"/>
    <property type="project" value="UniProtKB-KW"/>
</dbReference>
<dbReference type="InterPro" id="IPR011010">
    <property type="entry name" value="DNA_brk_join_enz"/>
</dbReference>
<keyword evidence="8" id="KW-1185">Reference proteome</keyword>
<evidence type="ECO:0000313" key="7">
    <source>
        <dbReference type="EMBL" id="PXW67905.1"/>
    </source>
</evidence>
<dbReference type="InterPro" id="IPR010998">
    <property type="entry name" value="Integrase_recombinase_N"/>
</dbReference>
<keyword evidence="4" id="KW-0233">DNA recombination</keyword>
<dbReference type="InterPro" id="IPR013762">
    <property type="entry name" value="Integrase-like_cat_sf"/>
</dbReference>
<feature type="non-terminal residue" evidence="7">
    <location>
        <position position="1"/>
    </location>
</feature>
<dbReference type="Gene3D" id="1.10.150.130">
    <property type="match status" value="1"/>
</dbReference>
<dbReference type="Gene3D" id="1.10.443.10">
    <property type="entry name" value="Intergrase catalytic core"/>
    <property type="match status" value="1"/>
</dbReference>
<dbReference type="InterPro" id="IPR025166">
    <property type="entry name" value="Integrase_DNA_bind_dom"/>
</dbReference>
<dbReference type="PANTHER" id="PTHR30629">
    <property type="entry name" value="PROPHAGE INTEGRASE"/>
    <property type="match status" value="1"/>
</dbReference>
<dbReference type="EMBL" id="QJJM01000023">
    <property type="protein sequence ID" value="PXW67905.1"/>
    <property type="molecule type" value="Genomic_DNA"/>
</dbReference>
<feature type="domain" description="Tyr recombinase" evidence="6">
    <location>
        <begin position="255"/>
        <end position="449"/>
    </location>
</feature>
<evidence type="ECO:0000256" key="5">
    <source>
        <dbReference type="SAM" id="MobiDB-lite"/>
    </source>
</evidence>
<reference evidence="7 8" key="1">
    <citation type="submission" date="2018-05" db="EMBL/GenBank/DDBJ databases">
        <title>Genomic Encyclopedia of Type Strains, Phase IV (KMG-IV): sequencing the most valuable type-strain genomes for metagenomic binning, comparative biology and taxonomic classification.</title>
        <authorList>
            <person name="Goeker M."/>
        </authorList>
    </citation>
    <scope>NUCLEOTIDE SEQUENCE [LARGE SCALE GENOMIC DNA]</scope>
    <source>
        <strain evidence="7 8">DSM 3183</strain>
    </source>
</reference>
<dbReference type="Proteomes" id="UP000248014">
    <property type="component" value="Unassembled WGS sequence"/>
</dbReference>
<dbReference type="SUPFAM" id="SSF56349">
    <property type="entry name" value="DNA breaking-rejoining enzymes"/>
    <property type="match status" value="1"/>
</dbReference>
<comment type="similarity">
    <text evidence="1">Belongs to the 'phage' integrase family.</text>
</comment>
<dbReference type="GO" id="GO:0006310">
    <property type="term" value="P:DNA recombination"/>
    <property type="evidence" value="ECO:0007669"/>
    <property type="project" value="UniProtKB-KW"/>
</dbReference>
<dbReference type="PANTHER" id="PTHR30629:SF2">
    <property type="entry name" value="PROPHAGE INTEGRASE INTS-RELATED"/>
    <property type="match status" value="1"/>
</dbReference>
<evidence type="ECO:0000256" key="2">
    <source>
        <dbReference type="ARBA" id="ARBA00022908"/>
    </source>
</evidence>
<dbReference type="Pfam" id="PF22022">
    <property type="entry name" value="Phage_int_M"/>
    <property type="match status" value="1"/>
</dbReference>
<dbReference type="Gene3D" id="3.30.160.390">
    <property type="entry name" value="Integrase, DNA-binding domain"/>
    <property type="match status" value="1"/>
</dbReference>
<dbReference type="InterPro" id="IPR053876">
    <property type="entry name" value="Phage_int_M"/>
</dbReference>
<dbReference type="OrthoDB" id="7388552at2"/>
<evidence type="ECO:0000256" key="1">
    <source>
        <dbReference type="ARBA" id="ARBA00008857"/>
    </source>
</evidence>
<evidence type="ECO:0000256" key="3">
    <source>
        <dbReference type="ARBA" id="ARBA00023125"/>
    </source>
</evidence>
<accession>A0A2V3UPV5</accession>
<name>A0A2V3UPV5_9SPHN</name>
<dbReference type="CDD" id="cd00801">
    <property type="entry name" value="INT_P4_C"/>
    <property type="match status" value="1"/>
</dbReference>
<protein>
    <submittedName>
        <fullName evidence="7">Uncharacterized protein DUF4102</fullName>
    </submittedName>
</protein>
<comment type="caution">
    <text evidence="7">The sequence shown here is derived from an EMBL/GenBank/DDBJ whole genome shotgun (WGS) entry which is preliminary data.</text>
</comment>
<gene>
    <name evidence="7" type="ORF">C7451_12341</name>
</gene>
<evidence type="ECO:0000259" key="6">
    <source>
        <dbReference type="PROSITE" id="PS51898"/>
    </source>
</evidence>
<feature type="region of interest" description="Disordered" evidence="5">
    <location>
        <begin position="30"/>
        <end position="49"/>
    </location>
</feature>
<keyword evidence="2" id="KW-0229">DNA integration</keyword>
<organism evidence="7 8">
    <name type="scientific">Blastomonas natatoria</name>
    <dbReference type="NCBI Taxonomy" id="34015"/>
    <lineage>
        <taxon>Bacteria</taxon>
        <taxon>Pseudomonadati</taxon>
        <taxon>Pseudomonadota</taxon>
        <taxon>Alphaproteobacteria</taxon>
        <taxon>Sphingomonadales</taxon>
        <taxon>Sphingomonadaceae</taxon>
        <taxon>Blastomonas</taxon>
    </lineage>
</organism>
<keyword evidence="3" id="KW-0238">DNA-binding</keyword>
<dbReference type="InterPro" id="IPR038488">
    <property type="entry name" value="Integrase_DNA-bd_sf"/>
</dbReference>
<dbReference type="InterPro" id="IPR002104">
    <property type="entry name" value="Integrase_catalytic"/>
</dbReference>
<dbReference type="AlphaFoldDB" id="A0A2V3UPV5"/>
<dbReference type="Pfam" id="PF13356">
    <property type="entry name" value="Arm-DNA-bind_3"/>
    <property type="match status" value="1"/>
</dbReference>
<proteinExistence type="inferred from homology"/>
<evidence type="ECO:0000256" key="4">
    <source>
        <dbReference type="ARBA" id="ARBA00023172"/>
    </source>
</evidence>
<dbReference type="GO" id="GO:0015074">
    <property type="term" value="P:DNA integration"/>
    <property type="evidence" value="ECO:0007669"/>
    <property type="project" value="UniProtKB-KW"/>
</dbReference>